<evidence type="ECO:0000259" key="1">
    <source>
        <dbReference type="Pfam" id="PF22016"/>
    </source>
</evidence>
<dbReference type="InterPro" id="IPR053864">
    <property type="entry name" value="DUF6933"/>
</dbReference>
<keyword evidence="3" id="KW-1185">Reference proteome</keyword>
<dbReference type="AlphaFoldDB" id="A0A364Y3T1"/>
<reference evidence="2 3" key="1">
    <citation type="submission" date="2018-06" db="EMBL/GenBank/DDBJ databases">
        <title>Chryseolinea flavus sp. nov., a member of the phylum Bacteroidetes isolated from soil.</title>
        <authorList>
            <person name="Li Y."/>
            <person name="Wang J."/>
        </authorList>
    </citation>
    <scope>NUCLEOTIDE SEQUENCE [LARGE SCALE GENOMIC DNA]</scope>
    <source>
        <strain evidence="2 3">SDU1-6</strain>
    </source>
</reference>
<comment type="caution">
    <text evidence="2">The sequence shown here is derived from an EMBL/GenBank/DDBJ whole genome shotgun (WGS) entry which is preliminary data.</text>
</comment>
<protein>
    <recommendedName>
        <fullName evidence="1">DUF6933 domain-containing protein</fullName>
    </recommendedName>
</protein>
<accession>A0A364Y3T1</accession>
<dbReference type="Pfam" id="PF22016">
    <property type="entry name" value="DUF6933"/>
    <property type="match status" value="1"/>
</dbReference>
<proteinExistence type="predicted"/>
<dbReference type="EMBL" id="QMFY01000004">
    <property type="protein sequence ID" value="RAW01379.1"/>
    <property type="molecule type" value="Genomic_DNA"/>
</dbReference>
<name>A0A364Y3T1_9BACT</name>
<dbReference type="Proteomes" id="UP000251889">
    <property type="component" value="Unassembled WGS sequence"/>
</dbReference>
<gene>
    <name evidence="2" type="ORF">DQQ10_10780</name>
</gene>
<organism evidence="2 3">
    <name type="scientific">Pseudochryseolinea flava</name>
    <dbReference type="NCBI Taxonomy" id="2059302"/>
    <lineage>
        <taxon>Bacteria</taxon>
        <taxon>Pseudomonadati</taxon>
        <taxon>Bacteroidota</taxon>
        <taxon>Cytophagia</taxon>
        <taxon>Cytophagales</taxon>
        <taxon>Fulvivirgaceae</taxon>
        <taxon>Pseudochryseolinea</taxon>
    </lineage>
</organism>
<evidence type="ECO:0000313" key="2">
    <source>
        <dbReference type="EMBL" id="RAW01379.1"/>
    </source>
</evidence>
<sequence>MNNKTCYAVLIANILKKDVKDFVQVFKERLIRQLDYDIKINEAQEIRFRNELGGLVISKTNNDRRIMGIINHYIENLKYPNYQGGIENWDEVRVSHILNDFPVRADINDGKGRHGKYSSPTTLMRTLINN</sequence>
<evidence type="ECO:0000313" key="3">
    <source>
        <dbReference type="Proteomes" id="UP000251889"/>
    </source>
</evidence>
<feature type="domain" description="DUF6933" evidence="1">
    <location>
        <begin position="1"/>
        <end position="108"/>
    </location>
</feature>